<feature type="domain" description="Histidine kinase/HSP90-like ATPase" evidence="2">
    <location>
        <begin position="38"/>
        <end position="152"/>
    </location>
</feature>
<dbReference type="Gene3D" id="3.30.565.10">
    <property type="entry name" value="Histidine kinase-like ATPase, C-terminal domain"/>
    <property type="match status" value="1"/>
</dbReference>
<keyword evidence="3" id="KW-0547">Nucleotide-binding</keyword>
<dbReference type="InterPro" id="IPR050267">
    <property type="entry name" value="Anti-sigma-factor_SerPK"/>
</dbReference>
<keyword evidence="1" id="KW-0418">Kinase</keyword>
<dbReference type="EMBL" id="CP031194">
    <property type="protein sequence ID" value="AXG78467.1"/>
    <property type="molecule type" value="Genomic_DNA"/>
</dbReference>
<dbReference type="Proteomes" id="UP000253868">
    <property type="component" value="Chromosome"/>
</dbReference>
<protein>
    <submittedName>
        <fullName evidence="3">ATP-binding protein</fullName>
    </submittedName>
</protein>
<proteinExistence type="predicted"/>
<keyword evidence="1" id="KW-0808">Transferase</keyword>
<dbReference type="CDD" id="cd16936">
    <property type="entry name" value="HATPase_RsbW-like"/>
    <property type="match status" value="1"/>
</dbReference>
<dbReference type="KEGG" id="spad:DVK44_12930"/>
<reference evidence="4" key="1">
    <citation type="submission" date="2018-07" db="EMBL/GenBank/DDBJ databases">
        <authorList>
            <person name="Zhao J."/>
        </authorList>
    </citation>
    <scope>NUCLEOTIDE SEQUENCE [LARGE SCALE GENOMIC DNA]</scope>
    <source>
        <strain evidence="4">GSSD-12</strain>
    </source>
</reference>
<dbReference type="InterPro" id="IPR003594">
    <property type="entry name" value="HATPase_dom"/>
</dbReference>
<dbReference type="PANTHER" id="PTHR35526:SF3">
    <property type="entry name" value="ANTI-SIGMA-F FACTOR RSBW"/>
    <property type="match status" value="1"/>
</dbReference>
<dbReference type="AlphaFoldDB" id="A0A345HP43"/>
<dbReference type="OrthoDB" id="3479721at2"/>
<dbReference type="SUPFAM" id="SSF55874">
    <property type="entry name" value="ATPase domain of HSP90 chaperone/DNA topoisomerase II/histidine kinase"/>
    <property type="match status" value="1"/>
</dbReference>
<sequence length="173" mass="18939">MYGSTHCTSVVTHSDTRLVNETMQHHLLRERFYRRERQSVPAAREFVRAAAEEWGLGARLDDVLLCVSELTTNALIHGVPPGRGFLLRLWWCADGPLRIEVHDSGGGQPRVSAPADAARGAGAAESGRGLLLVEALADTWGVGERDPGKIVWCEFDVRADGQASRARDVVRQA</sequence>
<keyword evidence="1" id="KW-0723">Serine/threonine-protein kinase</keyword>
<dbReference type="GO" id="GO:0005524">
    <property type="term" value="F:ATP binding"/>
    <property type="evidence" value="ECO:0007669"/>
    <property type="project" value="UniProtKB-KW"/>
</dbReference>
<evidence type="ECO:0000313" key="4">
    <source>
        <dbReference type="Proteomes" id="UP000253868"/>
    </source>
</evidence>
<dbReference type="InterPro" id="IPR036890">
    <property type="entry name" value="HATPase_C_sf"/>
</dbReference>
<evidence type="ECO:0000259" key="2">
    <source>
        <dbReference type="Pfam" id="PF13581"/>
    </source>
</evidence>
<dbReference type="Pfam" id="PF13581">
    <property type="entry name" value="HATPase_c_2"/>
    <property type="match status" value="1"/>
</dbReference>
<evidence type="ECO:0000313" key="3">
    <source>
        <dbReference type="EMBL" id="AXG78467.1"/>
    </source>
</evidence>
<dbReference type="PANTHER" id="PTHR35526">
    <property type="entry name" value="ANTI-SIGMA-F FACTOR RSBW-RELATED"/>
    <property type="match status" value="1"/>
</dbReference>
<accession>A0A345HP43</accession>
<organism evidence="3 4">
    <name type="scientific">Streptomyces paludis</name>
    <dbReference type="NCBI Taxonomy" id="2282738"/>
    <lineage>
        <taxon>Bacteria</taxon>
        <taxon>Bacillati</taxon>
        <taxon>Actinomycetota</taxon>
        <taxon>Actinomycetes</taxon>
        <taxon>Kitasatosporales</taxon>
        <taxon>Streptomycetaceae</taxon>
        <taxon>Streptomyces</taxon>
    </lineage>
</organism>
<evidence type="ECO:0000256" key="1">
    <source>
        <dbReference type="ARBA" id="ARBA00022527"/>
    </source>
</evidence>
<dbReference type="GO" id="GO:0004674">
    <property type="term" value="F:protein serine/threonine kinase activity"/>
    <property type="evidence" value="ECO:0007669"/>
    <property type="project" value="UniProtKB-KW"/>
</dbReference>
<keyword evidence="3" id="KW-0067">ATP-binding</keyword>
<keyword evidence="4" id="KW-1185">Reference proteome</keyword>
<name>A0A345HP43_9ACTN</name>
<gene>
    <name evidence="3" type="ORF">DVK44_12930</name>
</gene>